<dbReference type="Proteomes" id="UP000308768">
    <property type="component" value="Unassembled WGS sequence"/>
</dbReference>
<dbReference type="AlphaFoldDB" id="A0A4U0XK37"/>
<feature type="region of interest" description="Disordered" evidence="1">
    <location>
        <begin position="513"/>
        <end position="562"/>
    </location>
</feature>
<feature type="compositionally biased region" description="Low complexity" evidence="1">
    <location>
        <begin position="527"/>
        <end position="562"/>
    </location>
</feature>
<dbReference type="OrthoDB" id="3944128at2759"/>
<feature type="compositionally biased region" description="Low complexity" evidence="1">
    <location>
        <begin position="965"/>
        <end position="976"/>
    </location>
</feature>
<dbReference type="EMBL" id="NAJN01000182">
    <property type="protein sequence ID" value="TKA77572.1"/>
    <property type="molecule type" value="Genomic_DNA"/>
</dbReference>
<evidence type="ECO:0000313" key="4">
    <source>
        <dbReference type="Proteomes" id="UP000308768"/>
    </source>
</evidence>
<accession>A0A4U0XK37</accession>
<feature type="region of interest" description="Disordered" evidence="1">
    <location>
        <begin position="965"/>
        <end position="984"/>
    </location>
</feature>
<proteinExistence type="predicted"/>
<evidence type="ECO:0000313" key="3">
    <source>
        <dbReference type="EMBL" id="TKA77572.1"/>
    </source>
</evidence>
<sequence>MVRVALALPFALYGGLGAAEAGIFRRESINNPTSASSSSVGTHGVGDYIISGLLPFDTATTSSSQSSISTSVVSIWTNSSSSVAATIAASATNTSLLPATGNGSDYATSCAREWYSYSIALGEAYYTYSGPLSTVTTTITYSRPATTTWTSYEGSLYTLCDGKPRVNGSLPQQDVHTSTTTKRDFYTLILVKGNSLTMPSCSIQPSDCSGVLSSQAKSSFLPRVPEEIPHNWTVPLAPSASVVVVDGATTTLQGTGPITAPPAITLDYEHIYTANAGTTYNISGQLLSPGALITVNGSAYIDWIGVGRPEIPHCTTEYVQTCDGSCTIFGGEVQLIYFPVPTTVSRNMCASNTVGLQGDPRIWDFDAITIRTPNTTAPPFTPAPNATTAVLNGTTFTSGWAYISFETAYARDECMRTIGKQHPGALLSLPSSAVYSMCDYLPYSFHFADLNSPVPWAAYSGMTECMLGGDCYTIYDDYRPLLWVPETIRDMDPAWASCKPYWGGLYDPPVALSSEGSLDTPEPTPTGPTVSPTSTAATGATADPDTAPRTTTQAALPQTTTGTKVSSSTLAYSAPITSSAAANSVAAISVLESVANPSPATTGPDAAGVVASLFADSSSISNLLVSVPTQVSSSVPAAAPFATERKSQAASPASSSLGNAAGIIASLVADSQSASVPVQNSAQHTSSAQNASPAQTGNMVHLLPTASNNAGNLPGAVAAQSAGPSGTAAALNTLVIVTAPTPAQHNTPSASTAPLVILGSSYTVSADASTPGAVVIGSSTYRPGNTLTINSTPVSVGTGVILVGSGSSASSIPIIAPAAAPTNAPIATIGLATVYAAPSSGAVVVGGTTYHPGDAPATIANTPFSVGTGGLIIGGASGSTIAVPSVVTHPTGAASSQQAVVTLAGQTFTVNPSAGLSLSSTTLTAGGAAVTLQNGQYVSVASSGVVVGSNTVVFSAATPSAASTKTSAASRASTSAVQQPASTDSGTLFSGAGTRVAHVEWMFFMLAVGVGARVVA</sequence>
<keyword evidence="2" id="KW-0732">Signal</keyword>
<gene>
    <name evidence="3" type="ORF">B0A49_02826</name>
</gene>
<feature type="signal peptide" evidence="2">
    <location>
        <begin position="1"/>
        <end position="21"/>
    </location>
</feature>
<dbReference type="STRING" id="331657.A0A4U0XK37"/>
<protein>
    <recommendedName>
        <fullName evidence="5">VWFD domain-containing protein</fullName>
    </recommendedName>
</protein>
<evidence type="ECO:0000256" key="1">
    <source>
        <dbReference type="SAM" id="MobiDB-lite"/>
    </source>
</evidence>
<organism evidence="3 4">
    <name type="scientific">Cryomyces minteri</name>
    <dbReference type="NCBI Taxonomy" id="331657"/>
    <lineage>
        <taxon>Eukaryota</taxon>
        <taxon>Fungi</taxon>
        <taxon>Dikarya</taxon>
        <taxon>Ascomycota</taxon>
        <taxon>Pezizomycotina</taxon>
        <taxon>Dothideomycetes</taxon>
        <taxon>Dothideomycetes incertae sedis</taxon>
        <taxon>Cryomyces</taxon>
    </lineage>
</organism>
<evidence type="ECO:0000256" key="2">
    <source>
        <dbReference type="SAM" id="SignalP"/>
    </source>
</evidence>
<name>A0A4U0XK37_9PEZI</name>
<reference evidence="3 4" key="1">
    <citation type="submission" date="2017-03" db="EMBL/GenBank/DDBJ databases">
        <title>Genomes of endolithic fungi from Antarctica.</title>
        <authorList>
            <person name="Coleine C."/>
            <person name="Masonjones S."/>
            <person name="Stajich J.E."/>
        </authorList>
    </citation>
    <scope>NUCLEOTIDE SEQUENCE [LARGE SCALE GENOMIC DNA]</scope>
    <source>
        <strain evidence="3 4">CCFEE 5187</strain>
    </source>
</reference>
<feature type="chain" id="PRO_5020538764" description="VWFD domain-containing protein" evidence="2">
    <location>
        <begin position="22"/>
        <end position="1016"/>
    </location>
</feature>
<comment type="caution">
    <text evidence="3">The sequence shown here is derived from an EMBL/GenBank/DDBJ whole genome shotgun (WGS) entry which is preliminary data.</text>
</comment>
<evidence type="ECO:0008006" key="5">
    <source>
        <dbReference type="Google" id="ProtNLM"/>
    </source>
</evidence>
<keyword evidence="4" id="KW-1185">Reference proteome</keyword>